<keyword evidence="2" id="KW-0472">Membrane</keyword>
<dbReference type="AlphaFoldDB" id="R0KD84"/>
<evidence type="ECO:0000313" key="4">
    <source>
        <dbReference type="Proteomes" id="UP000016935"/>
    </source>
</evidence>
<keyword evidence="2" id="KW-1133">Transmembrane helix</keyword>
<protein>
    <submittedName>
        <fullName evidence="3">Uncharacterized protein</fullName>
    </submittedName>
</protein>
<feature type="compositionally biased region" description="Low complexity" evidence="1">
    <location>
        <begin position="127"/>
        <end position="140"/>
    </location>
</feature>
<dbReference type="EMBL" id="KB908592">
    <property type="protein sequence ID" value="EOA87349.1"/>
    <property type="molecule type" value="Genomic_DNA"/>
</dbReference>
<dbReference type="eggNOG" id="ENOG502TDPH">
    <property type="taxonomic scope" value="Eukaryota"/>
</dbReference>
<feature type="transmembrane region" description="Helical" evidence="2">
    <location>
        <begin position="255"/>
        <end position="273"/>
    </location>
</feature>
<feature type="region of interest" description="Disordered" evidence="1">
    <location>
        <begin position="120"/>
        <end position="140"/>
    </location>
</feature>
<proteinExistence type="predicted"/>
<sequence>MRSTVLQATAINTIGLVCHHYAAYGLLDKLQENETFLTFSRLYYESTSVQAANEQNQGPLNQTMGHTTNATAPVPNDAPESFYGQELPRGVMMVFLLSILQYWWFIALERLLPARPRNRGMPQYHTSSSSSSSQEPTAAAAAEVEFEEMPDREEKVVQKWIAQGRVRRASLNWCNTLLKWMLDMSVGSLWYHVAREMLMELLRLRSPVRVFRELKISLVLYYASVCFSITPLAHLTAFVVVPAHKQLVFTQGVELLAAMFFYTVFRVFAMWAVETQVIQVFMKNVTAEAERDPKRFGLEGREL</sequence>
<dbReference type="OrthoDB" id="10267969at2759"/>
<evidence type="ECO:0000313" key="3">
    <source>
        <dbReference type="EMBL" id="EOA87349.1"/>
    </source>
</evidence>
<dbReference type="Proteomes" id="UP000016935">
    <property type="component" value="Unassembled WGS sequence"/>
</dbReference>
<evidence type="ECO:0000256" key="1">
    <source>
        <dbReference type="SAM" id="MobiDB-lite"/>
    </source>
</evidence>
<reference evidence="3 4" key="1">
    <citation type="journal article" date="2012" name="PLoS Pathog.">
        <title>Diverse lifestyles and strategies of plant pathogenesis encoded in the genomes of eighteen Dothideomycetes fungi.</title>
        <authorList>
            <person name="Ohm R.A."/>
            <person name="Feau N."/>
            <person name="Henrissat B."/>
            <person name="Schoch C.L."/>
            <person name="Horwitz B.A."/>
            <person name="Barry K.W."/>
            <person name="Condon B.J."/>
            <person name="Copeland A.C."/>
            <person name="Dhillon B."/>
            <person name="Glaser F."/>
            <person name="Hesse C.N."/>
            <person name="Kosti I."/>
            <person name="LaButti K."/>
            <person name="Lindquist E.A."/>
            <person name="Lucas S."/>
            <person name="Salamov A.A."/>
            <person name="Bradshaw R.E."/>
            <person name="Ciuffetti L."/>
            <person name="Hamelin R.C."/>
            <person name="Kema G.H.J."/>
            <person name="Lawrence C."/>
            <person name="Scott J.A."/>
            <person name="Spatafora J.W."/>
            <person name="Turgeon B.G."/>
            <person name="de Wit P.J.G.M."/>
            <person name="Zhong S."/>
            <person name="Goodwin S.B."/>
            <person name="Grigoriev I.V."/>
        </authorList>
    </citation>
    <scope>NUCLEOTIDE SEQUENCE [LARGE SCALE GENOMIC DNA]</scope>
    <source>
        <strain evidence="4">28A</strain>
    </source>
</reference>
<reference evidence="3 4" key="2">
    <citation type="journal article" date="2013" name="PLoS Genet.">
        <title>Comparative genome structure, secondary metabolite, and effector coding capacity across Cochliobolus pathogens.</title>
        <authorList>
            <person name="Condon B.J."/>
            <person name="Leng Y."/>
            <person name="Wu D."/>
            <person name="Bushley K.E."/>
            <person name="Ohm R.A."/>
            <person name="Otillar R."/>
            <person name="Martin J."/>
            <person name="Schackwitz W."/>
            <person name="Grimwood J."/>
            <person name="MohdZainudin N."/>
            <person name="Xue C."/>
            <person name="Wang R."/>
            <person name="Manning V.A."/>
            <person name="Dhillon B."/>
            <person name="Tu Z.J."/>
            <person name="Steffenson B.J."/>
            <person name="Salamov A."/>
            <person name="Sun H."/>
            <person name="Lowry S."/>
            <person name="LaButti K."/>
            <person name="Han J."/>
            <person name="Copeland A."/>
            <person name="Lindquist E."/>
            <person name="Barry K."/>
            <person name="Schmutz J."/>
            <person name="Baker S.E."/>
            <person name="Ciuffetti L.M."/>
            <person name="Grigoriev I.V."/>
            <person name="Zhong S."/>
            <person name="Turgeon B.G."/>
        </authorList>
    </citation>
    <scope>NUCLEOTIDE SEQUENCE [LARGE SCALE GENOMIC DNA]</scope>
    <source>
        <strain evidence="4">28A</strain>
    </source>
</reference>
<feature type="transmembrane region" description="Helical" evidence="2">
    <location>
        <begin position="219"/>
        <end position="243"/>
    </location>
</feature>
<name>R0KD84_EXST2</name>
<keyword evidence="2" id="KW-0812">Transmembrane</keyword>
<keyword evidence="4" id="KW-1185">Reference proteome</keyword>
<dbReference type="RefSeq" id="XP_008025783.1">
    <property type="nucleotide sequence ID" value="XM_008027592.1"/>
</dbReference>
<feature type="transmembrane region" description="Helical" evidence="2">
    <location>
        <begin position="91"/>
        <end position="112"/>
    </location>
</feature>
<dbReference type="HOGENOM" id="CLU_087677_0_0_1"/>
<dbReference type="GeneID" id="19401652"/>
<evidence type="ECO:0000256" key="2">
    <source>
        <dbReference type="SAM" id="Phobius"/>
    </source>
</evidence>
<accession>R0KD84</accession>
<organism evidence="3 4">
    <name type="scientific">Exserohilum turcicum (strain 28A)</name>
    <name type="common">Northern leaf blight fungus</name>
    <name type="synonym">Setosphaeria turcica</name>
    <dbReference type="NCBI Taxonomy" id="671987"/>
    <lineage>
        <taxon>Eukaryota</taxon>
        <taxon>Fungi</taxon>
        <taxon>Dikarya</taxon>
        <taxon>Ascomycota</taxon>
        <taxon>Pezizomycotina</taxon>
        <taxon>Dothideomycetes</taxon>
        <taxon>Pleosporomycetidae</taxon>
        <taxon>Pleosporales</taxon>
        <taxon>Pleosporineae</taxon>
        <taxon>Pleosporaceae</taxon>
        <taxon>Exserohilum</taxon>
    </lineage>
</organism>
<gene>
    <name evidence="3" type="ORF">SETTUDRAFT_179124</name>
</gene>